<dbReference type="PANTHER" id="PTHR33371">
    <property type="entry name" value="INTERMEMBRANE PHOSPHOLIPID TRANSPORT SYSTEM BINDING PROTEIN MLAD-RELATED"/>
    <property type="match status" value="1"/>
</dbReference>
<dbReference type="InterPro" id="IPR024516">
    <property type="entry name" value="Mce_C"/>
</dbReference>
<dbReference type="EMBL" id="JAGEOJ010000044">
    <property type="protein sequence ID" value="MBO2455836.1"/>
    <property type="molecule type" value="Genomic_DNA"/>
</dbReference>
<name>A0A939PVZ1_9ACTN</name>
<accession>A0A939PVZ1</accession>
<dbReference type="Pfam" id="PF02470">
    <property type="entry name" value="MlaD"/>
    <property type="match status" value="1"/>
</dbReference>
<evidence type="ECO:0000313" key="3">
    <source>
        <dbReference type="EMBL" id="MBO2455836.1"/>
    </source>
</evidence>
<dbReference type="PANTHER" id="PTHR33371:SF16">
    <property type="entry name" value="MCE-FAMILY PROTEIN MCE3F"/>
    <property type="match status" value="1"/>
</dbReference>
<reference evidence="3" key="1">
    <citation type="submission" date="2021-03" db="EMBL/GenBank/DDBJ databases">
        <authorList>
            <person name="Kanchanasin P."/>
            <person name="Saeng-In P."/>
            <person name="Phongsopitanun W."/>
            <person name="Yuki M."/>
            <person name="Kudo T."/>
            <person name="Ohkuma M."/>
            <person name="Tanasupawat S."/>
        </authorList>
    </citation>
    <scope>NUCLEOTIDE SEQUENCE</scope>
    <source>
        <strain evidence="3">GKU 128</strain>
    </source>
</reference>
<evidence type="ECO:0000259" key="2">
    <source>
        <dbReference type="Pfam" id="PF11887"/>
    </source>
</evidence>
<dbReference type="InterPro" id="IPR003399">
    <property type="entry name" value="Mce/MlaD"/>
</dbReference>
<organism evidence="3 4">
    <name type="scientific">Actinomadura barringtoniae</name>
    <dbReference type="NCBI Taxonomy" id="1427535"/>
    <lineage>
        <taxon>Bacteria</taxon>
        <taxon>Bacillati</taxon>
        <taxon>Actinomycetota</taxon>
        <taxon>Actinomycetes</taxon>
        <taxon>Streptosporangiales</taxon>
        <taxon>Thermomonosporaceae</taxon>
        <taxon>Actinomadura</taxon>
    </lineage>
</organism>
<dbReference type="Pfam" id="PF11887">
    <property type="entry name" value="Mce4_CUP1"/>
    <property type="match status" value="1"/>
</dbReference>
<dbReference type="GO" id="GO:0005576">
    <property type="term" value="C:extracellular region"/>
    <property type="evidence" value="ECO:0007669"/>
    <property type="project" value="TreeGrafter"/>
</dbReference>
<dbReference type="InterPro" id="IPR052336">
    <property type="entry name" value="MlaD_Phospholipid_Transporter"/>
</dbReference>
<protein>
    <submittedName>
        <fullName evidence="3">MCE family protein</fullName>
    </submittedName>
</protein>
<dbReference type="InterPro" id="IPR005693">
    <property type="entry name" value="Mce"/>
</dbReference>
<sequence>MSDSALSTRSRVLFATLGAAVMAGGAATVLVASSDSHSGSTYYTAGFGRAGQGLDARSDIKVRGVTVGSVDSVKLRPDGRVNVRLRLDKGVRVPVSAAARVDPVSMFGPKEIELDVGPDGNGPYLPDGGTIAKTTDPSDPSETARPAYELSKALNPQDVVTLVHTFSQGLSGQGPTLRRTLDNSANLVDRTYADRQILQQMIGDVSGLGGTLGGRGDAIVGASRDAGTVAPILTGQPDKISRLLDQAGQLSTTVGDGLNDHGGNAGSLIDDAGKVAHVTAGQNQQVGTLIDSLNRFFGGLGAAMNAPGPNGYHPATLVGRERLDICQIFVDLCPPSATTP</sequence>
<feature type="domain" description="Mammalian cell entry C-terminal" evidence="2">
    <location>
        <begin position="146"/>
        <end position="295"/>
    </location>
</feature>
<comment type="caution">
    <text evidence="3">The sequence shown here is derived from an EMBL/GenBank/DDBJ whole genome shotgun (WGS) entry which is preliminary data.</text>
</comment>
<dbReference type="Proteomes" id="UP000669179">
    <property type="component" value="Unassembled WGS sequence"/>
</dbReference>
<evidence type="ECO:0000259" key="1">
    <source>
        <dbReference type="Pfam" id="PF02470"/>
    </source>
</evidence>
<keyword evidence="4" id="KW-1185">Reference proteome</keyword>
<gene>
    <name evidence="3" type="ORF">J4573_52790</name>
</gene>
<evidence type="ECO:0000313" key="4">
    <source>
        <dbReference type="Proteomes" id="UP000669179"/>
    </source>
</evidence>
<feature type="domain" description="Mce/MlaD" evidence="1">
    <location>
        <begin position="41"/>
        <end position="117"/>
    </location>
</feature>
<dbReference type="NCBIfam" id="TIGR00996">
    <property type="entry name" value="Mtu_fam_mce"/>
    <property type="match status" value="1"/>
</dbReference>
<dbReference type="RefSeq" id="WP_208264077.1">
    <property type="nucleotide sequence ID" value="NZ_JAGEOJ010000044.1"/>
</dbReference>
<dbReference type="AlphaFoldDB" id="A0A939PVZ1"/>
<proteinExistence type="predicted"/>